<evidence type="ECO:0000313" key="1">
    <source>
        <dbReference type="EMBL" id="QHS90204.1"/>
    </source>
</evidence>
<protein>
    <submittedName>
        <fullName evidence="1">Uncharacterized protein</fullName>
    </submittedName>
</protein>
<reference evidence="1" key="1">
    <citation type="journal article" date="2020" name="Nature">
        <title>Giant virus diversity and host interactions through global metagenomics.</title>
        <authorList>
            <person name="Schulz F."/>
            <person name="Roux S."/>
            <person name="Paez-Espino D."/>
            <person name="Jungbluth S."/>
            <person name="Walsh D.A."/>
            <person name="Denef V.J."/>
            <person name="McMahon K.D."/>
            <person name="Konstantinidis K.T."/>
            <person name="Eloe-Fadrosh E.A."/>
            <person name="Kyrpides N.C."/>
            <person name="Woyke T."/>
        </authorList>
    </citation>
    <scope>NUCLEOTIDE SEQUENCE</scope>
    <source>
        <strain evidence="1">GVMAG-M-3300010160-60</strain>
    </source>
</reference>
<dbReference type="AlphaFoldDB" id="A0A6C0BEI5"/>
<organism evidence="1">
    <name type="scientific">viral metagenome</name>
    <dbReference type="NCBI Taxonomy" id="1070528"/>
    <lineage>
        <taxon>unclassified sequences</taxon>
        <taxon>metagenomes</taxon>
        <taxon>organismal metagenomes</taxon>
    </lineage>
</organism>
<sequence>MSNRQLLSELNKGKSRHIIKNRIKYAKLLLENNKLENIIDFDNKNDKNFLSKDSDSDASYDTRVSLKKKEHDIKNVVRSIGGELKYVKSGTTGHTFRGVDIDSDGTPLYEYAVKVVPLPKKDKYGDTFDTRRPENAELVMIKLLSSFVIREKTPHIVLPIGTFDTDIQIFTTLIKDGWIEKKHRSYDKYKDFIKRYKDGEYYDNVSVLISEWADSGDLSGFIRENYKTMTTIE</sequence>
<proteinExistence type="predicted"/>
<name>A0A6C0BEI5_9ZZZZ</name>
<accession>A0A6C0BEI5</accession>
<dbReference type="EMBL" id="MN739130">
    <property type="protein sequence ID" value="QHS90204.1"/>
    <property type="molecule type" value="Genomic_DNA"/>
</dbReference>